<proteinExistence type="predicted"/>
<keyword evidence="1" id="KW-0812">Transmembrane</keyword>
<evidence type="ECO:0000313" key="2">
    <source>
        <dbReference type="EMBL" id="KAG2385719.1"/>
    </source>
</evidence>
<feature type="transmembrane region" description="Helical" evidence="1">
    <location>
        <begin position="12"/>
        <end position="38"/>
    </location>
</feature>
<protein>
    <submittedName>
        <fullName evidence="2">Uncharacterized protein</fullName>
    </submittedName>
</protein>
<keyword evidence="1" id="KW-0472">Membrane</keyword>
<sequence length="223" mass="25287">MKLLKKILRPGMVLLAVAVVCSMASLIFVVLTGVFFGISVNSDAESYSVPTNCTVISPLVQCEQSYGKRKTKYCSAIVCLNNVIKNSTSTVNTLHSLNTPQSTMINQQKSCPQSNTRTTFRFEDSTIFYTYSEGFETTCFVNPKDRLWVSYEIYTPASSHWKIIGIISAIGSIICGVCAIIMFYRFYQDRKTLMASSEEFAHSDERRRRVDEQYYAEDELQEE</sequence>
<gene>
    <name evidence="2" type="ORF">C9374_003534</name>
</gene>
<dbReference type="AlphaFoldDB" id="A0AA88KLD2"/>
<evidence type="ECO:0000256" key="1">
    <source>
        <dbReference type="SAM" id="Phobius"/>
    </source>
</evidence>
<accession>A0AA88KLD2</accession>
<comment type="caution">
    <text evidence="2">The sequence shown here is derived from an EMBL/GenBank/DDBJ whole genome shotgun (WGS) entry which is preliminary data.</text>
</comment>
<name>A0AA88KLD2_NAELO</name>
<keyword evidence="3" id="KW-1185">Reference proteome</keyword>
<dbReference type="GeneID" id="68095989"/>
<organism evidence="2 3">
    <name type="scientific">Naegleria lovaniensis</name>
    <name type="common">Amoeba</name>
    <dbReference type="NCBI Taxonomy" id="51637"/>
    <lineage>
        <taxon>Eukaryota</taxon>
        <taxon>Discoba</taxon>
        <taxon>Heterolobosea</taxon>
        <taxon>Tetramitia</taxon>
        <taxon>Eutetramitia</taxon>
        <taxon>Vahlkampfiidae</taxon>
        <taxon>Naegleria</taxon>
    </lineage>
</organism>
<dbReference type="Proteomes" id="UP000816034">
    <property type="component" value="Unassembled WGS sequence"/>
</dbReference>
<feature type="transmembrane region" description="Helical" evidence="1">
    <location>
        <begin position="163"/>
        <end position="184"/>
    </location>
</feature>
<keyword evidence="1" id="KW-1133">Transmembrane helix</keyword>
<dbReference type="EMBL" id="PYSW02000018">
    <property type="protein sequence ID" value="KAG2385719.1"/>
    <property type="molecule type" value="Genomic_DNA"/>
</dbReference>
<evidence type="ECO:0000313" key="3">
    <source>
        <dbReference type="Proteomes" id="UP000816034"/>
    </source>
</evidence>
<dbReference type="RefSeq" id="XP_044549712.1">
    <property type="nucleotide sequence ID" value="XM_044693073.1"/>
</dbReference>
<reference evidence="2 3" key="1">
    <citation type="journal article" date="2018" name="BMC Genomics">
        <title>The genome of Naegleria lovaniensis, the basis for a comparative approach to unravel pathogenicity factors of the human pathogenic amoeba N. fowleri.</title>
        <authorList>
            <person name="Liechti N."/>
            <person name="Schurch N."/>
            <person name="Bruggmann R."/>
            <person name="Wittwer M."/>
        </authorList>
    </citation>
    <scope>NUCLEOTIDE SEQUENCE [LARGE SCALE GENOMIC DNA]</scope>
    <source>
        <strain evidence="2 3">ATCC 30569</strain>
    </source>
</reference>